<feature type="compositionally biased region" description="Basic and acidic residues" evidence="1">
    <location>
        <begin position="115"/>
        <end position="128"/>
    </location>
</feature>
<keyword evidence="2" id="KW-0472">Membrane</keyword>
<keyword evidence="2" id="KW-0812">Transmembrane</keyword>
<proteinExistence type="predicted"/>
<evidence type="ECO:0000256" key="2">
    <source>
        <dbReference type="SAM" id="Phobius"/>
    </source>
</evidence>
<sequence>MCYYIEARPEVAIALVGGFLKIVPPMVFYATTMLYLILLKDFHLSIKIAINVMLFVFFFGALTAISVFTGLRLISYIYENEERAAQVIVFLLLCICFTCWPWYVFESAKVEEELQEDRPDERDHEIESQRNGPRQVIDESDDDSESLQTNLLN</sequence>
<feature type="transmembrane region" description="Helical" evidence="2">
    <location>
        <begin position="12"/>
        <end position="38"/>
    </location>
</feature>
<feature type="transmembrane region" description="Helical" evidence="2">
    <location>
        <begin position="50"/>
        <end position="78"/>
    </location>
</feature>
<keyword evidence="2" id="KW-1133">Transmembrane helix</keyword>
<evidence type="ECO:0000313" key="3">
    <source>
        <dbReference type="EnsemblMetazoa" id="Aqu2.1.34258_001"/>
    </source>
</evidence>
<dbReference type="InParanoid" id="A0A1X7V2N0"/>
<name>A0A1X7V2N0_AMPQE</name>
<organism evidence="3">
    <name type="scientific">Amphimedon queenslandica</name>
    <name type="common">Sponge</name>
    <dbReference type="NCBI Taxonomy" id="400682"/>
    <lineage>
        <taxon>Eukaryota</taxon>
        <taxon>Metazoa</taxon>
        <taxon>Porifera</taxon>
        <taxon>Demospongiae</taxon>
        <taxon>Heteroscleromorpha</taxon>
        <taxon>Haplosclerida</taxon>
        <taxon>Niphatidae</taxon>
        <taxon>Amphimedon</taxon>
    </lineage>
</organism>
<accession>A0A1X7V2N0</accession>
<protein>
    <submittedName>
        <fullName evidence="3">Uncharacterized protein</fullName>
    </submittedName>
</protein>
<feature type="region of interest" description="Disordered" evidence="1">
    <location>
        <begin position="115"/>
        <end position="153"/>
    </location>
</feature>
<reference evidence="3" key="1">
    <citation type="submission" date="2017-05" db="UniProtKB">
        <authorList>
            <consortium name="EnsemblMetazoa"/>
        </authorList>
    </citation>
    <scope>IDENTIFICATION</scope>
</reference>
<dbReference type="AlphaFoldDB" id="A0A1X7V2N0"/>
<dbReference type="EnsemblMetazoa" id="Aqu2.1.34258_001">
    <property type="protein sequence ID" value="Aqu2.1.34258_001"/>
    <property type="gene ID" value="Aqu2.1.34258"/>
</dbReference>
<evidence type="ECO:0000256" key="1">
    <source>
        <dbReference type="SAM" id="MobiDB-lite"/>
    </source>
</evidence>
<feature type="transmembrane region" description="Helical" evidence="2">
    <location>
        <begin position="84"/>
        <end position="105"/>
    </location>
</feature>